<dbReference type="EMBL" id="CAJNOQ010013076">
    <property type="protein sequence ID" value="CAF1313965.1"/>
    <property type="molecule type" value="Genomic_DNA"/>
</dbReference>
<proteinExistence type="predicted"/>
<dbReference type="InterPro" id="IPR025340">
    <property type="entry name" value="DUF4246"/>
</dbReference>
<dbReference type="Pfam" id="PF14033">
    <property type="entry name" value="DUF4246"/>
    <property type="match status" value="2"/>
</dbReference>
<dbReference type="OrthoDB" id="415532at2759"/>
<dbReference type="EMBL" id="CAJOBC010044056">
    <property type="protein sequence ID" value="CAF4154128.1"/>
    <property type="molecule type" value="Genomic_DNA"/>
</dbReference>
<gene>
    <name evidence="2" type="ORF">GPM918_LOCUS29135</name>
    <name evidence="3" type="ORF">SRO942_LOCUS29695</name>
</gene>
<dbReference type="InterPro" id="IPR049192">
    <property type="entry name" value="DUF4246_C"/>
</dbReference>
<dbReference type="PANTHER" id="PTHR33119">
    <property type="entry name" value="IFI3P"/>
    <property type="match status" value="1"/>
</dbReference>
<dbReference type="Proteomes" id="UP000663829">
    <property type="component" value="Unassembled WGS sequence"/>
</dbReference>
<accession>A0A815EMD5</accession>
<keyword evidence="4" id="KW-1185">Reference proteome</keyword>
<organism evidence="2 4">
    <name type="scientific">Didymodactylos carnosus</name>
    <dbReference type="NCBI Taxonomy" id="1234261"/>
    <lineage>
        <taxon>Eukaryota</taxon>
        <taxon>Metazoa</taxon>
        <taxon>Spiralia</taxon>
        <taxon>Gnathifera</taxon>
        <taxon>Rotifera</taxon>
        <taxon>Eurotatoria</taxon>
        <taxon>Bdelloidea</taxon>
        <taxon>Philodinida</taxon>
        <taxon>Philodinidae</taxon>
        <taxon>Didymodactylos</taxon>
    </lineage>
</organism>
<sequence>MASNISCSKNARDRVYVSNFSALVGQWIQISHDNNDNKNEEYDIYSNDYWNNLYHNNPEIHVPCQIYVVDYSTIDHKIKGWLKEDEVDLSNDQQPWNAYFDISESHYKTMKPAWVCKWLALEREWIIELILDNAVLPEKPDFYRLAGDRYVTYGGGGSSSLVYPVWINEHLSISESRLEDIIDPDLLPNCPPSFDRQKWIEQQQDKLKNNEYNLRHFKRNLANGGYNDLSKHVKLRETYQWLPSEFVLTKSNGKVDILSPIHHLPIIPENRQIYGDIATIFSKMIPMFEKMGLIGYKQDEDETKLQVIVKAQSYNMKSGMKYSGRWHTEGQTENIVAVGVYYLHVDEQLKGGALKFRPPETPQYTYDIETDYEVNVGTGAAIVFHNSTPHRFRQIRNLTKEDNRRRTFINFFIVDPSKPILLRNPTIAMISAETAKKLLIECSQRVLKNGRQLDELVIVKILSYLPEIWIDDQEAKEFRHQVRQAMLEERSGWGWICWGNCGITEFVKSLSVWDPRKRDETTDLHHTESD</sequence>
<feature type="domain" description="DUF4246" evidence="1">
    <location>
        <begin position="175"/>
        <end position="291"/>
    </location>
</feature>
<evidence type="ECO:0000259" key="1">
    <source>
        <dbReference type="Pfam" id="PF14033"/>
    </source>
</evidence>
<protein>
    <recommendedName>
        <fullName evidence="1">DUF4246 domain-containing protein</fullName>
    </recommendedName>
</protein>
<name>A0A815EMD5_9BILA</name>
<dbReference type="Proteomes" id="UP000681722">
    <property type="component" value="Unassembled WGS sequence"/>
</dbReference>
<reference evidence="2" key="1">
    <citation type="submission" date="2021-02" db="EMBL/GenBank/DDBJ databases">
        <authorList>
            <person name="Nowell W R."/>
        </authorList>
    </citation>
    <scope>NUCLEOTIDE SEQUENCE</scope>
</reference>
<dbReference type="AlphaFoldDB" id="A0A815EMD5"/>
<evidence type="ECO:0000313" key="4">
    <source>
        <dbReference type="Proteomes" id="UP000663829"/>
    </source>
</evidence>
<evidence type="ECO:0000313" key="3">
    <source>
        <dbReference type="EMBL" id="CAF4154128.1"/>
    </source>
</evidence>
<dbReference type="PANTHER" id="PTHR33119:SF1">
    <property type="entry name" value="FE2OG DIOXYGENASE DOMAIN-CONTAINING PROTEIN"/>
    <property type="match status" value="1"/>
</dbReference>
<feature type="domain" description="DUF4246" evidence="1">
    <location>
        <begin position="300"/>
        <end position="420"/>
    </location>
</feature>
<evidence type="ECO:0000313" key="2">
    <source>
        <dbReference type="EMBL" id="CAF1313965.1"/>
    </source>
</evidence>
<comment type="caution">
    <text evidence="2">The sequence shown here is derived from an EMBL/GenBank/DDBJ whole genome shotgun (WGS) entry which is preliminary data.</text>
</comment>